<evidence type="ECO:0000256" key="3">
    <source>
        <dbReference type="RuleBase" id="RU361235"/>
    </source>
</evidence>
<dbReference type="InterPro" id="IPR002018">
    <property type="entry name" value="CarbesteraseB"/>
</dbReference>
<dbReference type="InterPro" id="IPR029058">
    <property type="entry name" value="AB_hydrolase_fold"/>
</dbReference>
<feature type="domain" description="Carboxylesterase type B" evidence="4">
    <location>
        <begin position="25"/>
        <end position="502"/>
    </location>
</feature>
<protein>
    <recommendedName>
        <fullName evidence="3">Carboxylic ester hydrolase</fullName>
        <ecNumber evidence="3">3.1.1.-</ecNumber>
    </recommendedName>
</protein>
<dbReference type="PANTHER" id="PTHR11559">
    <property type="entry name" value="CARBOXYLESTERASE"/>
    <property type="match status" value="1"/>
</dbReference>
<dbReference type="InterPro" id="IPR019826">
    <property type="entry name" value="Carboxylesterase_B_AS"/>
</dbReference>
<dbReference type="SUPFAM" id="SSF53474">
    <property type="entry name" value="alpha/beta-Hydrolases"/>
    <property type="match status" value="1"/>
</dbReference>
<reference evidence="5 6" key="1">
    <citation type="submission" date="2021-03" db="EMBL/GenBank/DDBJ databases">
        <title>Muricauda sp. CAU 1631 isolated from Incheon.</title>
        <authorList>
            <person name="Kim W."/>
        </authorList>
    </citation>
    <scope>NUCLEOTIDE SEQUENCE [LARGE SCALE GENOMIC DNA]</scope>
    <source>
        <strain evidence="5 6">CAU 1631</strain>
    </source>
</reference>
<dbReference type="EC" id="3.1.1.-" evidence="3"/>
<accession>A0ABS3F097</accession>
<dbReference type="RefSeq" id="WP_207071762.1">
    <property type="nucleotide sequence ID" value="NZ_JAFLND010000003.1"/>
</dbReference>
<organism evidence="5 6">
    <name type="scientific">[Muricauda] lutisoli</name>
    <dbReference type="NCBI Taxonomy" id="2816035"/>
    <lineage>
        <taxon>Bacteria</taxon>
        <taxon>Pseudomonadati</taxon>
        <taxon>Bacteroidota</taxon>
        <taxon>Flavobacteriia</taxon>
        <taxon>Flavobacteriales</taxon>
        <taxon>Flavobacteriaceae</taxon>
        <taxon>Allomuricauda</taxon>
    </lineage>
</organism>
<name>A0ABS3F097_9FLAO</name>
<dbReference type="InterPro" id="IPR050309">
    <property type="entry name" value="Type-B_Carboxylest/Lipase"/>
</dbReference>
<proteinExistence type="inferred from homology"/>
<comment type="similarity">
    <text evidence="1 3">Belongs to the type-B carboxylesterase/lipase family.</text>
</comment>
<dbReference type="PROSITE" id="PS00941">
    <property type="entry name" value="CARBOXYLESTERASE_B_2"/>
    <property type="match status" value="1"/>
</dbReference>
<keyword evidence="2 3" id="KW-0378">Hydrolase</keyword>
<dbReference type="Gene3D" id="3.40.50.1820">
    <property type="entry name" value="alpha/beta hydrolase"/>
    <property type="match status" value="1"/>
</dbReference>
<evidence type="ECO:0000313" key="5">
    <source>
        <dbReference type="EMBL" id="MBO0331392.1"/>
    </source>
</evidence>
<gene>
    <name evidence="5" type="ORF">J0X13_12585</name>
</gene>
<dbReference type="EMBL" id="JAFLND010000003">
    <property type="protein sequence ID" value="MBO0331392.1"/>
    <property type="molecule type" value="Genomic_DNA"/>
</dbReference>
<dbReference type="PROSITE" id="PS00122">
    <property type="entry name" value="CARBOXYLESTERASE_B_1"/>
    <property type="match status" value="1"/>
</dbReference>
<dbReference type="Proteomes" id="UP000664163">
    <property type="component" value="Unassembled WGS sequence"/>
</dbReference>
<keyword evidence="6" id="KW-1185">Reference proteome</keyword>
<evidence type="ECO:0000256" key="1">
    <source>
        <dbReference type="ARBA" id="ARBA00005964"/>
    </source>
</evidence>
<comment type="caution">
    <text evidence="5">The sequence shown here is derived from an EMBL/GenBank/DDBJ whole genome shotgun (WGS) entry which is preliminary data.</text>
</comment>
<dbReference type="InterPro" id="IPR019819">
    <property type="entry name" value="Carboxylesterase_B_CS"/>
</dbReference>
<evidence type="ECO:0000259" key="4">
    <source>
        <dbReference type="Pfam" id="PF00135"/>
    </source>
</evidence>
<dbReference type="Pfam" id="PF00135">
    <property type="entry name" value="COesterase"/>
    <property type="match status" value="1"/>
</dbReference>
<evidence type="ECO:0000313" key="6">
    <source>
        <dbReference type="Proteomes" id="UP000664163"/>
    </source>
</evidence>
<sequence length="510" mass="56829">MKKTILFLYVVSICLGCAQNNVEKQNVVATQNGKVEGYTEGEIQIFKGIPFAQPPVGELRWKAPQPVKDWNGVKECMEFGPSPIQNTPEPFLCWTEEFIAKPEPLSEDCLYLNVWTPTDKKDEKLPVFVWIYGGGLSSGSANCDIYDGKQMAEQGVVFVSLNYRVGVLGFMAHPGLSKESGHNASGNYGFMDQLQGLKWIQENIAAFGGDPNNVTIAGQSAGSFSVNAQIASPLASGYFDKAICQSGGILGGRLMQDLNMAEAQGLKFMESANVSSIDELREVPATKLQELSNNPDMGRFGVVLDDYFLPKDLLGHFKEGNHNQVSVMTGWVTGDSNLLPTGEVTKESFSSMAQERFGPDADEFLKMFPAKTDEEALRSQQKMNLLSFAGLPSYLLAKYMDKEVWLYEFTHVPTDKPGFPNYGAFHTSEVPFALHTLDQWKRPWQSEERQLENQMSAYWVNFAKNGNPNGQGLPEWPSYNNGMEKLLTIDTDAMEMNTKYLEEFQFLSQD</sequence>
<evidence type="ECO:0000256" key="2">
    <source>
        <dbReference type="ARBA" id="ARBA00022801"/>
    </source>
</evidence>